<reference evidence="1" key="1">
    <citation type="journal article" date="2014" name="Front. Microbiol.">
        <title>High frequency of phylogenetically diverse reductive dehalogenase-homologous genes in deep subseafloor sedimentary metagenomes.</title>
        <authorList>
            <person name="Kawai M."/>
            <person name="Futagami T."/>
            <person name="Toyoda A."/>
            <person name="Takaki Y."/>
            <person name="Nishi S."/>
            <person name="Hori S."/>
            <person name="Arai W."/>
            <person name="Tsubouchi T."/>
            <person name="Morono Y."/>
            <person name="Uchiyama I."/>
            <person name="Ito T."/>
            <person name="Fujiyama A."/>
            <person name="Inagaki F."/>
            <person name="Takami H."/>
        </authorList>
    </citation>
    <scope>NUCLEOTIDE SEQUENCE</scope>
    <source>
        <strain evidence="1">Expedition CK06-06</strain>
    </source>
</reference>
<accession>X1AB52</accession>
<evidence type="ECO:0000313" key="1">
    <source>
        <dbReference type="EMBL" id="GAG79680.1"/>
    </source>
</evidence>
<dbReference type="EMBL" id="BART01012333">
    <property type="protein sequence ID" value="GAG79680.1"/>
    <property type="molecule type" value="Genomic_DNA"/>
</dbReference>
<proteinExistence type="predicted"/>
<feature type="non-terminal residue" evidence="1">
    <location>
        <position position="90"/>
    </location>
</feature>
<organism evidence="1">
    <name type="scientific">marine sediment metagenome</name>
    <dbReference type="NCBI Taxonomy" id="412755"/>
    <lineage>
        <taxon>unclassified sequences</taxon>
        <taxon>metagenomes</taxon>
        <taxon>ecological metagenomes</taxon>
    </lineage>
</organism>
<gene>
    <name evidence="1" type="ORF">S01H4_25797</name>
</gene>
<sequence>MEHLLNCKIIKIYKGPDGESEYGHWQVYNLYFDKGDKKKFGYMQSGKKPILVEGMQIKHVEYELEKIEKDGKTYENYKIKKMELGEDESE</sequence>
<protein>
    <submittedName>
        <fullName evidence="1">Uncharacterized protein</fullName>
    </submittedName>
</protein>
<comment type="caution">
    <text evidence="1">The sequence shown here is derived from an EMBL/GenBank/DDBJ whole genome shotgun (WGS) entry which is preliminary data.</text>
</comment>
<dbReference type="AlphaFoldDB" id="X1AB52"/>
<name>X1AB52_9ZZZZ</name>